<feature type="region of interest" description="Disordered" evidence="1">
    <location>
        <begin position="1"/>
        <end position="42"/>
    </location>
</feature>
<evidence type="ECO:0000313" key="2">
    <source>
        <dbReference type="EMBL" id="CAA7393717.1"/>
    </source>
</evidence>
<evidence type="ECO:0000313" key="3">
    <source>
        <dbReference type="Proteomes" id="UP000663760"/>
    </source>
</evidence>
<evidence type="ECO:0000256" key="1">
    <source>
        <dbReference type="SAM" id="MobiDB-lite"/>
    </source>
</evidence>
<proteinExistence type="predicted"/>
<feature type="compositionally biased region" description="Basic residues" evidence="1">
    <location>
        <begin position="1"/>
        <end position="10"/>
    </location>
</feature>
<dbReference type="Proteomes" id="UP000663760">
    <property type="component" value="Chromosome 3"/>
</dbReference>
<dbReference type="EMBL" id="LR746266">
    <property type="protein sequence ID" value="CAA7393717.1"/>
    <property type="molecule type" value="Genomic_DNA"/>
</dbReference>
<name>A0A7I8K938_SPIIN</name>
<organism evidence="2 3">
    <name type="scientific">Spirodela intermedia</name>
    <name type="common">Intermediate duckweed</name>
    <dbReference type="NCBI Taxonomy" id="51605"/>
    <lineage>
        <taxon>Eukaryota</taxon>
        <taxon>Viridiplantae</taxon>
        <taxon>Streptophyta</taxon>
        <taxon>Embryophyta</taxon>
        <taxon>Tracheophyta</taxon>
        <taxon>Spermatophyta</taxon>
        <taxon>Magnoliopsida</taxon>
        <taxon>Liliopsida</taxon>
        <taxon>Araceae</taxon>
        <taxon>Lemnoideae</taxon>
        <taxon>Spirodela</taxon>
    </lineage>
</organism>
<accession>A0A7I8K938</accession>
<keyword evidence="3" id="KW-1185">Reference proteome</keyword>
<sequence length="42" mass="4690">MASLRRRWPVRRPTPCGTPAANVGFGRLRSPPQMRTLEAAAR</sequence>
<reference evidence="2" key="1">
    <citation type="submission" date="2020-02" db="EMBL/GenBank/DDBJ databases">
        <authorList>
            <person name="Scholz U."/>
            <person name="Mascher M."/>
            <person name="Fiebig A."/>
        </authorList>
    </citation>
    <scope>NUCLEOTIDE SEQUENCE</scope>
</reference>
<protein>
    <submittedName>
        <fullName evidence="2">Uncharacterized protein</fullName>
    </submittedName>
</protein>
<dbReference type="AlphaFoldDB" id="A0A7I8K938"/>
<gene>
    <name evidence="2" type="ORF">SI8410_03004433</name>
</gene>